<dbReference type="AlphaFoldDB" id="A0A354M0Y7"/>
<comment type="caution">
    <text evidence="1">The sequence shown here is derived from an EMBL/GenBank/DDBJ whole genome shotgun (WGS) entry which is preliminary data.</text>
</comment>
<accession>A0A354M0Y7</accession>
<reference evidence="1 2" key="1">
    <citation type="journal article" date="2018" name="Nat. Biotechnol.">
        <title>A standardized bacterial taxonomy based on genome phylogeny substantially revises the tree of life.</title>
        <authorList>
            <person name="Parks D.H."/>
            <person name="Chuvochina M."/>
            <person name="Waite D.W."/>
            <person name="Rinke C."/>
            <person name="Skarshewski A."/>
            <person name="Chaumeil P.A."/>
            <person name="Hugenholtz P."/>
        </authorList>
    </citation>
    <scope>NUCLEOTIDE SEQUENCE [LARGE SCALE GENOMIC DNA]</scope>
    <source>
        <strain evidence="1">UBA11482</strain>
    </source>
</reference>
<gene>
    <name evidence="1" type="ORF">DDY73_04165</name>
</gene>
<feature type="non-terminal residue" evidence="1">
    <location>
        <position position="28"/>
    </location>
</feature>
<organism evidence="1 2">
    <name type="scientific">Coprobacter fastidiosus</name>
    <dbReference type="NCBI Taxonomy" id="1099853"/>
    <lineage>
        <taxon>Bacteria</taxon>
        <taxon>Pseudomonadati</taxon>
        <taxon>Bacteroidota</taxon>
        <taxon>Bacteroidia</taxon>
        <taxon>Bacteroidales</taxon>
        <taxon>Barnesiellaceae</taxon>
        <taxon>Coprobacter</taxon>
    </lineage>
</organism>
<dbReference type="Proteomes" id="UP000262954">
    <property type="component" value="Unassembled WGS sequence"/>
</dbReference>
<name>A0A354M0Y7_9BACT</name>
<evidence type="ECO:0000313" key="2">
    <source>
        <dbReference type="Proteomes" id="UP000262954"/>
    </source>
</evidence>
<proteinExistence type="predicted"/>
<sequence>MMPVRKSQNWLPGIFNDFFGNEWMEKAN</sequence>
<evidence type="ECO:0000313" key="1">
    <source>
        <dbReference type="EMBL" id="HBJ08176.1"/>
    </source>
</evidence>
<protein>
    <submittedName>
        <fullName evidence="1">Heat-shock protein</fullName>
    </submittedName>
</protein>
<dbReference type="EMBL" id="DNWC01000055">
    <property type="protein sequence ID" value="HBJ08176.1"/>
    <property type="molecule type" value="Genomic_DNA"/>
</dbReference>